<evidence type="ECO:0000313" key="12">
    <source>
        <dbReference type="Proteomes" id="UP001345219"/>
    </source>
</evidence>
<dbReference type="SMART" id="SM00380">
    <property type="entry name" value="AP2"/>
    <property type="match status" value="1"/>
</dbReference>
<feature type="compositionally biased region" description="Gly residues" evidence="9">
    <location>
        <begin position="208"/>
        <end position="219"/>
    </location>
</feature>
<gene>
    <name evidence="11" type="ORF">SAY87_011478</name>
</gene>
<dbReference type="PANTHER" id="PTHR31657:SF87">
    <property type="entry name" value="ETHYLENE-RESPONSIVE TRANSCRIPTION FACTOR RAP2-13"/>
    <property type="match status" value="1"/>
</dbReference>
<evidence type="ECO:0000256" key="1">
    <source>
        <dbReference type="ARBA" id="ARBA00004123"/>
    </source>
</evidence>
<feature type="region of interest" description="Disordered" evidence="9">
    <location>
        <begin position="1"/>
        <end position="59"/>
    </location>
</feature>
<dbReference type="EMBL" id="JAXIOK010000022">
    <property type="protein sequence ID" value="KAK4745166.1"/>
    <property type="molecule type" value="Genomic_DNA"/>
</dbReference>
<feature type="region of interest" description="Disordered" evidence="9">
    <location>
        <begin position="424"/>
        <end position="466"/>
    </location>
</feature>
<keyword evidence="5" id="KW-0010">Activator</keyword>
<evidence type="ECO:0000256" key="5">
    <source>
        <dbReference type="ARBA" id="ARBA00023159"/>
    </source>
</evidence>
<keyword evidence="7" id="KW-0539">Nucleus</keyword>
<accession>A0AAN7GG48</accession>
<evidence type="ECO:0000256" key="7">
    <source>
        <dbReference type="ARBA" id="ARBA00023242"/>
    </source>
</evidence>
<evidence type="ECO:0000256" key="4">
    <source>
        <dbReference type="ARBA" id="ARBA00023125"/>
    </source>
</evidence>
<dbReference type="Proteomes" id="UP001345219">
    <property type="component" value="Chromosome 9"/>
</dbReference>
<dbReference type="PROSITE" id="PS51032">
    <property type="entry name" value="AP2_ERF"/>
    <property type="match status" value="1"/>
</dbReference>
<feature type="compositionally biased region" description="Gly residues" evidence="9">
    <location>
        <begin position="82"/>
        <end position="92"/>
    </location>
</feature>
<dbReference type="GO" id="GO:0003700">
    <property type="term" value="F:DNA-binding transcription factor activity"/>
    <property type="evidence" value="ECO:0007669"/>
    <property type="project" value="InterPro"/>
</dbReference>
<dbReference type="InterPro" id="IPR016177">
    <property type="entry name" value="DNA-bd_dom_sf"/>
</dbReference>
<keyword evidence="12" id="KW-1185">Reference proteome</keyword>
<comment type="subcellular location">
    <subcellularLocation>
        <location evidence="1">Nucleus</location>
    </subcellularLocation>
</comment>
<dbReference type="InterPro" id="IPR051758">
    <property type="entry name" value="ERF/AP2-like"/>
</dbReference>
<evidence type="ECO:0000256" key="3">
    <source>
        <dbReference type="ARBA" id="ARBA00023015"/>
    </source>
</evidence>
<evidence type="ECO:0000259" key="10">
    <source>
        <dbReference type="PROSITE" id="PS51032"/>
    </source>
</evidence>
<dbReference type="FunFam" id="3.30.730.10:FF:000001">
    <property type="entry name" value="Ethylene-responsive transcription factor 2"/>
    <property type="match status" value="1"/>
</dbReference>
<evidence type="ECO:0000256" key="2">
    <source>
        <dbReference type="ARBA" id="ARBA00022745"/>
    </source>
</evidence>
<proteinExistence type="inferred from homology"/>
<keyword evidence="4" id="KW-0238">DNA-binding</keyword>
<dbReference type="InterPro" id="IPR001471">
    <property type="entry name" value="AP2/ERF_dom"/>
</dbReference>
<reference evidence="11 12" key="1">
    <citation type="journal article" date="2023" name="Hortic Res">
        <title>Pangenome of water caltrop reveals structural variations and asymmetric subgenome divergence after allopolyploidization.</title>
        <authorList>
            <person name="Zhang X."/>
            <person name="Chen Y."/>
            <person name="Wang L."/>
            <person name="Yuan Y."/>
            <person name="Fang M."/>
            <person name="Shi L."/>
            <person name="Lu R."/>
            <person name="Comes H.P."/>
            <person name="Ma Y."/>
            <person name="Chen Y."/>
            <person name="Huang G."/>
            <person name="Zhou Y."/>
            <person name="Zheng Z."/>
            <person name="Qiu Y."/>
        </authorList>
    </citation>
    <scope>NUCLEOTIDE SEQUENCE [LARGE SCALE GENOMIC DNA]</scope>
    <source>
        <tissue evidence="11">Roots</tissue>
    </source>
</reference>
<dbReference type="CDD" id="cd00018">
    <property type="entry name" value="AP2"/>
    <property type="match status" value="1"/>
</dbReference>
<dbReference type="Pfam" id="PF00847">
    <property type="entry name" value="AP2"/>
    <property type="match status" value="1"/>
</dbReference>
<evidence type="ECO:0000256" key="9">
    <source>
        <dbReference type="SAM" id="MobiDB-lite"/>
    </source>
</evidence>
<dbReference type="PANTHER" id="PTHR31657">
    <property type="entry name" value="ETHYLENE-RESPONSIVE TRANSCRIPTION FACTOR ERF061"/>
    <property type="match status" value="1"/>
</dbReference>
<evidence type="ECO:0000256" key="8">
    <source>
        <dbReference type="ARBA" id="ARBA00024343"/>
    </source>
</evidence>
<feature type="compositionally biased region" description="Low complexity" evidence="9">
    <location>
        <begin position="180"/>
        <end position="201"/>
    </location>
</feature>
<dbReference type="InterPro" id="IPR036955">
    <property type="entry name" value="AP2/ERF_dom_sf"/>
</dbReference>
<dbReference type="GO" id="GO:0009873">
    <property type="term" value="P:ethylene-activated signaling pathway"/>
    <property type="evidence" value="ECO:0007669"/>
    <property type="project" value="UniProtKB-KW"/>
</dbReference>
<organism evidence="11 12">
    <name type="scientific">Trapa incisa</name>
    <dbReference type="NCBI Taxonomy" id="236973"/>
    <lineage>
        <taxon>Eukaryota</taxon>
        <taxon>Viridiplantae</taxon>
        <taxon>Streptophyta</taxon>
        <taxon>Embryophyta</taxon>
        <taxon>Tracheophyta</taxon>
        <taxon>Spermatophyta</taxon>
        <taxon>Magnoliopsida</taxon>
        <taxon>eudicotyledons</taxon>
        <taxon>Gunneridae</taxon>
        <taxon>Pentapetalae</taxon>
        <taxon>rosids</taxon>
        <taxon>malvids</taxon>
        <taxon>Myrtales</taxon>
        <taxon>Lythraceae</taxon>
        <taxon>Trapa</taxon>
    </lineage>
</organism>
<keyword evidence="3" id="KW-0805">Transcription regulation</keyword>
<evidence type="ECO:0000313" key="11">
    <source>
        <dbReference type="EMBL" id="KAK4745166.1"/>
    </source>
</evidence>
<protein>
    <recommendedName>
        <fullName evidence="10">AP2/ERF domain-containing protein</fullName>
    </recommendedName>
</protein>
<dbReference type="Gene3D" id="3.30.730.10">
    <property type="entry name" value="AP2/ERF domain"/>
    <property type="match status" value="1"/>
</dbReference>
<evidence type="ECO:0000256" key="6">
    <source>
        <dbReference type="ARBA" id="ARBA00023163"/>
    </source>
</evidence>
<feature type="region of interest" description="Disordered" evidence="9">
    <location>
        <begin position="175"/>
        <end position="230"/>
    </location>
</feature>
<keyword evidence="6" id="KW-0804">Transcription</keyword>
<dbReference type="PRINTS" id="PR00367">
    <property type="entry name" value="ETHRSPELEMNT"/>
</dbReference>
<feature type="compositionally biased region" description="Polar residues" evidence="9">
    <location>
        <begin position="441"/>
        <end position="459"/>
    </location>
</feature>
<feature type="region of interest" description="Disordered" evidence="9">
    <location>
        <begin position="81"/>
        <end position="134"/>
    </location>
</feature>
<keyword evidence="2" id="KW-0936">Ethylene signaling pathway</keyword>
<comment type="caution">
    <text evidence="11">The sequence shown here is derived from an EMBL/GenBank/DDBJ whole genome shotgun (WGS) entry which is preliminary data.</text>
</comment>
<feature type="domain" description="AP2/ERF" evidence="10">
    <location>
        <begin position="224"/>
        <end position="281"/>
    </location>
</feature>
<sequence length="466" mass="48956">MCCSVKVAGQRRSGSSSGDFPPYYASLRAPSGSGWGSDDPAAEHQQQPSPPPSQEVAPAALCREAEISEMVSALRHVVSTEQGGGASGGWDSGGAASDIFGPGGSSTMFSFPSPSTSSPSPSSPTLSAFSNTSHLGHSYPVFSTGQKRMREDHDASTLAHMIDFRGWRVEPSSSMAATETAISPAPPLSSTTPSTPSVESASGEESQGPGGGGGGGGGGEQRKKYRGVRQRPWGKWAAEIRDPQKATRVWLGTFDTAEAAARAYDEAALRFRGNRAKLNFPESVRQNANIITHSARPGPQPTAAATSSVPSYRHLIPTPPSAALPTSSSQYGDYWEYYRLLQGQPSGLLDQMLSSYNTPPLPSSSLQFSPSYYSSPPPPWHAALHPALPLQEPPRSTILPSTSISSSSLSASFPLLHSGQQLGYFQRPPASVDQSQGGGSSTDVNGSDFSGEPRSTSDLYPQPPSR</sequence>
<dbReference type="SUPFAM" id="SSF54171">
    <property type="entry name" value="DNA-binding domain"/>
    <property type="match status" value="1"/>
</dbReference>
<dbReference type="GO" id="GO:0005634">
    <property type="term" value="C:nucleus"/>
    <property type="evidence" value="ECO:0007669"/>
    <property type="project" value="UniProtKB-SubCell"/>
</dbReference>
<dbReference type="AlphaFoldDB" id="A0AAN7GG48"/>
<comment type="similarity">
    <text evidence="8">Belongs to the AP2/ERF transcription factor family. ERF subfamily.</text>
</comment>
<dbReference type="GO" id="GO:0000976">
    <property type="term" value="F:transcription cis-regulatory region binding"/>
    <property type="evidence" value="ECO:0007669"/>
    <property type="project" value="UniProtKB-ARBA"/>
</dbReference>
<feature type="compositionally biased region" description="Low complexity" evidence="9">
    <location>
        <begin position="105"/>
        <end position="130"/>
    </location>
</feature>
<name>A0AAN7GG48_9MYRT</name>